<dbReference type="SUPFAM" id="SSF90229">
    <property type="entry name" value="CCCH zinc finger"/>
    <property type="match status" value="2"/>
</dbReference>
<dbReference type="AlphaFoldDB" id="A0A0G4J196"/>
<keyword evidence="5 9" id="KW-0863">Zinc-finger</keyword>
<organism evidence="13 14">
    <name type="scientific">Plasmodiophora brassicae</name>
    <name type="common">Clubroot disease agent</name>
    <dbReference type="NCBI Taxonomy" id="37360"/>
    <lineage>
        <taxon>Eukaryota</taxon>
        <taxon>Sar</taxon>
        <taxon>Rhizaria</taxon>
        <taxon>Endomyxa</taxon>
        <taxon>Phytomyxea</taxon>
        <taxon>Plasmodiophorida</taxon>
        <taxon>Plasmodiophoridae</taxon>
        <taxon>Plasmodiophora</taxon>
    </lineage>
</organism>
<keyword evidence="3 9" id="KW-0479">Metal-binding</keyword>
<evidence type="ECO:0000256" key="6">
    <source>
        <dbReference type="ARBA" id="ARBA00022833"/>
    </source>
</evidence>
<evidence type="ECO:0008006" key="15">
    <source>
        <dbReference type="Google" id="ProtNLM"/>
    </source>
</evidence>
<dbReference type="EMBL" id="CDSF01000112">
    <property type="protein sequence ID" value="CEP01403.1"/>
    <property type="molecule type" value="Genomic_DNA"/>
</dbReference>
<evidence type="ECO:0000256" key="7">
    <source>
        <dbReference type="ARBA" id="ARBA00022884"/>
    </source>
</evidence>
<keyword evidence="8" id="KW-0539">Nucleus</keyword>
<dbReference type="InterPro" id="IPR045348">
    <property type="entry name" value="CPSF4/Yth1"/>
</dbReference>
<evidence type="ECO:0000313" key="13">
    <source>
        <dbReference type="EMBL" id="CEP01403.1"/>
    </source>
</evidence>
<evidence type="ECO:0000256" key="2">
    <source>
        <dbReference type="ARBA" id="ARBA00022664"/>
    </source>
</evidence>
<feature type="zinc finger region" description="C3H1-type" evidence="9">
    <location>
        <begin position="161"/>
        <end position="187"/>
    </location>
</feature>
<evidence type="ECO:0000256" key="10">
    <source>
        <dbReference type="SAM" id="MobiDB-lite"/>
    </source>
</evidence>
<dbReference type="OrthoDB" id="1914176at2759"/>
<evidence type="ECO:0000256" key="8">
    <source>
        <dbReference type="ARBA" id="ARBA00023242"/>
    </source>
</evidence>
<keyword evidence="6 9" id="KW-0862">Zinc</keyword>
<feature type="region of interest" description="Disordered" evidence="10">
    <location>
        <begin position="234"/>
        <end position="270"/>
    </location>
</feature>
<name>A0A0G4J196_PLABS</name>
<dbReference type="FunFam" id="4.10.1000.10:FF:000017">
    <property type="entry name" value="Cleavage and polyadenylation specificity factor 30 kDa subunit"/>
    <property type="match status" value="1"/>
</dbReference>
<evidence type="ECO:0000313" key="14">
    <source>
        <dbReference type="Proteomes" id="UP000039324"/>
    </source>
</evidence>
<dbReference type="GO" id="GO:0006397">
    <property type="term" value="P:mRNA processing"/>
    <property type="evidence" value="ECO:0007669"/>
    <property type="project" value="UniProtKB-KW"/>
</dbReference>
<feature type="zinc finger region" description="C3H1-type" evidence="9">
    <location>
        <begin position="33"/>
        <end position="59"/>
    </location>
</feature>
<dbReference type="Pfam" id="PF14608">
    <property type="entry name" value="zf-CCCH_2"/>
    <property type="match status" value="3"/>
</dbReference>
<dbReference type="STRING" id="37360.A0A0G4J196"/>
<dbReference type="GO" id="GO:0008270">
    <property type="term" value="F:zinc ion binding"/>
    <property type="evidence" value="ECO:0007669"/>
    <property type="project" value="UniProtKB-KW"/>
</dbReference>
<evidence type="ECO:0000256" key="1">
    <source>
        <dbReference type="ARBA" id="ARBA00004123"/>
    </source>
</evidence>
<dbReference type="Proteomes" id="UP000039324">
    <property type="component" value="Unassembled WGS sequence"/>
</dbReference>
<evidence type="ECO:0000256" key="9">
    <source>
        <dbReference type="PROSITE-ProRule" id="PRU00723"/>
    </source>
</evidence>
<feature type="compositionally biased region" description="Polar residues" evidence="10">
    <location>
        <begin position="234"/>
        <end position="254"/>
    </location>
</feature>
<feature type="zinc finger region" description="C3H1-type" evidence="9">
    <location>
        <begin position="89"/>
        <end position="116"/>
    </location>
</feature>
<evidence type="ECO:0000256" key="5">
    <source>
        <dbReference type="ARBA" id="ARBA00022771"/>
    </source>
</evidence>
<evidence type="ECO:0000256" key="4">
    <source>
        <dbReference type="ARBA" id="ARBA00022737"/>
    </source>
</evidence>
<dbReference type="PANTHER" id="PTHR23102">
    <property type="entry name" value="CLEAVAGE AND POLYADENYLATION SPECIFICITY FACTOR SUBUNIT 4-RELATED"/>
    <property type="match status" value="1"/>
</dbReference>
<keyword evidence="7" id="KW-0694">RNA-binding</keyword>
<feature type="domain" description="C3H1-type" evidence="11">
    <location>
        <begin position="33"/>
        <end position="59"/>
    </location>
</feature>
<keyword evidence="4" id="KW-0677">Repeat</keyword>
<keyword evidence="14" id="KW-1185">Reference proteome</keyword>
<feature type="zinc finger region" description="C3H1-type" evidence="9">
    <location>
        <begin position="61"/>
        <end position="88"/>
    </location>
</feature>
<dbReference type="GO" id="GO:0005634">
    <property type="term" value="C:nucleus"/>
    <property type="evidence" value="ECO:0007669"/>
    <property type="project" value="UniProtKB-SubCell"/>
</dbReference>
<evidence type="ECO:0000259" key="11">
    <source>
        <dbReference type="PROSITE" id="PS50103"/>
    </source>
</evidence>
<dbReference type="InterPro" id="IPR000571">
    <property type="entry name" value="Znf_CCCH"/>
</dbReference>
<evidence type="ECO:0000256" key="3">
    <source>
        <dbReference type="ARBA" id="ARBA00022723"/>
    </source>
</evidence>
<accession>A0A0G4J196</accession>
<feature type="domain" description="C3H1-type" evidence="11">
    <location>
        <begin position="61"/>
        <end position="88"/>
    </location>
</feature>
<evidence type="ECO:0000259" key="12">
    <source>
        <dbReference type="PROSITE" id="PS50158"/>
    </source>
</evidence>
<dbReference type="PANTHER" id="PTHR23102:SF24">
    <property type="entry name" value="CLEAVAGE AND POLYADENYLATION SPECIFICITY FACTOR SUBUNIT 4"/>
    <property type="match status" value="1"/>
</dbReference>
<dbReference type="GO" id="GO:0003723">
    <property type="term" value="F:RNA binding"/>
    <property type="evidence" value="ECO:0007669"/>
    <property type="project" value="UniProtKB-KW"/>
</dbReference>
<protein>
    <recommendedName>
        <fullName evidence="15">Cleavage and polyadenylation specificity factor subunit 4</fullName>
    </recommendedName>
</protein>
<feature type="domain" description="CCHC-type" evidence="12">
    <location>
        <begin position="204"/>
        <end position="219"/>
    </location>
</feature>
<sequence length="270" mass="30801">MLLFNPAELESTRFLIEEPLSKEVERRLAAKLGDTRPVCKYFLKGGCNKTDCEFKHARGSREKSVVCKHWLRGLCKKDEQCEFLHEFDMSRMPICHFWTTYGECSNPDCPFLHLKPEDRVKDCLWYYRGFCKHGWVIVRVPYATWQAANLAPGPKCRNRHVRNEPCVDYMAGFCPKGPDCKFGHPKFELPLDEMRGGSTTPAICTRCNSVGHKPQQCPQFTVMMSSRVHTDQSSGYDYGNFSSDRNPAYGNSSAPPVPGFGQQPSFHSAR</sequence>
<keyword evidence="2" id="KW-0507">mRNA processing</keyword>
<proteinExistence type="predicted"/>
<dbReference type="SMART" id="SM00356">
    <property type="entry name" value="ZnF_C3H1"/>
    <property type="match status" value="4"/>
</dbReference>
<dbReference type="InterPro" id="IPR001878">
    <property type="entry name" value="Znf_CCHC"/>
</dbReference>
<reference evidence="13 14" key="1">
    <citation type="submission" date="2015-02" db="EMBL/GenBank/DDBJ databases">
        <authorList>
            <person name="Chooi Y.-H."/>
        </authorList>
    </citation>
    <scope>NUCLEOTIDE SEQUENCE [LARGE SCALE GENOMIC DNA]</scope>
    <source>
        <strain evidence="13">E3</strain>
    </source>
</reference>
<feature type="domain" description="C3H1-type" evidence="11">
    <location>
        <begin position="89"/>
        <end position="116"/>
    </location>
</feature>
<comment type="subcellular location">
    <subcellularLocation>
        <location evidence="1">Nucleus</location>
    </subcellularLocation>
</comment>
<dbReference type="PROSITE" id="PS50158">
    <property type="entry name" value="ZF_CCHC"/>
    <property type="match status" value="1"/>
</dbReference>
<gene>
    <name evidence="13" type="ORF">PBRA_002009</name>
</gene>
<dbReference type="InterPro" id="IPR036855">
    <property type="entry name" value="Znf_CCCH_sf"/>
</dbReference>
<feature type="domain" description="C3H1-type" evidence="11">
    <location>
        <begin position="161"/>
        <end position="187"/>
    </location>
</feature>
<dbReference type="Gene3D" id="4.10.1000.10">
    <property type="entry name" value="Zinc finger, CCCH-type"/>
    <property type="match status" value="1"/>
</dbReference>
<dbReference type="PROSITE" id="PS50103">
    <property type="entry name" value="ZF_C3H1"/>
    <property type="match status" value="4"/>
</dbReference>